<accession>A0A5S6R0M5</accession>
<dbReference type="GO" id="GO:0071230">
    <property type="term" value="P:cellular response to amino acid stimulus"/>
    <property type="evidence" value="ECO:0007669"/>
    <property type="project" value="TreeGrafter"/>
</dbReference>
<dbReference type="GO" id="GO:0071986">
    <property type="term" value="C:Ragulator complex"/>
    <property type="evidence" value="ECO:0007669"/>
    <property type="project" value="InterPro"/>
</dbReference>
<dbReference type="Gene3D" id="3.30.450.30">
    <property type="entry name" value="Dynein light chain 2a, cytoplasmic"/>
    <property type="match status" value="1"/>
</dbReference>
<name>A0A5S6R0M5_TRIMR</name>
<dbReference type="PRINTS" id="PR02092">
    <property type="entry name" value="HEPBVIRUSXIP"/>
</dbReference>
<evidence type="ECO:0000313" key="8">
    <source>
        <dbReference type="WBParaSite" id="TMUE_3000013201.1"/>
    </source>
</evidence>
<keyword evidence="5" id="KW-0458">Lysosome</keyword>
<evidence type="ECO:0000256" key="5">
    <source>
        <dbReference type="ARBA" id="ARBA00023228"/>
    </source>
</evidence>
<dbReference type="GO" id="GO:1904263">
    <property type="term" value="P:positive regulation of TORC1 signaling"/>
    <property type="evidence" value="ECO:0007669"/>
    <property type="project" value="TreeGrafter"/>
</dbReference>
<evidence type="ECO:0000256" key="2">
    <source>
        <dbReference type="ARBA" id="ARBA00004496"/>
    </source>
</evidence>
<dbReference type="AlphaFoldDB" id="A0A5S6R0M5"/>
<evidence type="ECO:0000256" key="1">
    <source>
        <dbReference type="ARBA" id="ARBA00004371"/>
    </source>
</evidence>
<proteinExistence type="inferred from homology"/>
<protein>
    <recommendedName>
        <fullName evidence="6">Late endosomal/lysosomal adaptor and MAPK and MTOR activator 5</fullName>
    </recommendedName>
</protein>
<reference evidence="8" key="1">
    <citation type="submission" date="2019-12" db="UniProtKB">
        <authorList>
            <consortium name="WormBaseParasite"/>
        </authorList>
    </citation>
    <scope>IDENTIFICATION</scope>
</reference>
<dbReference type="PANTHER" id="PTHR13342">
    <property type="entry name" value="RAGULATOR COMPLEX PROTEIN LAMTOR5"/>
    <property type="match status" value="1"/>
</dbReference>
<organism evidence="7 8">
    <name type="scientific">Trichuris muris</name>
    <name type="common">Mouse whipworm</name>
    <dbReference type="NCBI Taxonomy" id="70415"/>
    <lineage>
        <taxon>Eukaryota</taxon>
        <taxon>Metazoa</taxon>
        <taxon>Ecdysozoa</taxon>
        <taxon>Nematoda</taxon>
        <taxon>Enoplea</taxon>
        <taxon>Dorylaimia</taxon>
        <taxon>Trichinellida</taxon>
        <taxon>Trichuridae</taxon>
        <taxon>Trichuris</taxon>
    </lineage>
</organism>
<dbReference type="Pfam" id="PF16672">
    <property type="entry name" value="LAMTOR5"/>
    <property type="match status" value="1"/>
</dbReference>
<evidence type="ECO:0000256" key="6">
    <source>
        <dbReference type="ARBA" id="ARBA00032692"/>
    </source>
</evidence>
<evidence type="ECO:0000256" key="3">
    <source>
        <dbReference type="ARBA" id="ARBA00007795"/>
    </source>
</evidence>
<dbReference type="GO" id="GO:0043066">
    <property type="term" value="P:negative regulation of apoptotic process"/>
    <property type="evidence" value="ECO:0007669"/>
    <property type="project" value="InterPro"/>
</dbReference>
<dbReference type="GO" id="GO:0005764">
    <property type="term" value="C:lysosome"/>
    <property type="evidence" value="ECO:0007669"/>
    <property type="project" value="UniProtKB-SubCell"/>
</dbReference>
<dbReference type="WBParaSite" id="TMUE_3000013201.1">
    <property type="protein sequence ID" value="TMUE_3000013201.1"/>
    <property type="gene ID" value="WBGene00284977"/>
</dbReference>
<evidence type="ECO:0000313" key="7">
    <source>
        <dbReference type="Proteomes" id="UP000046395"/>
    </source>
</evidence>
<dbReference type="GO" id="GO:0005085">
    <property type="term" value="F:guanyl-nucleotide exchange factor activity"/>
    <property type="evidence" value="ECO:0007669"/>
    <property type="project" value="TreeGrafter"/>
</dbReference>
<dbReference type="InterPro" id="IPR024135">
    <property type="entry name" value="LAMTOR5"/>
</dbReference>
<dbReference type="Proteomes" id="UP000046395">
    <property type="component" value="Unassembled WGS sequence"/>
</dbReference>
<comment type="similarity">
    <text evidence="3">Belongs to the LAMTOR5 family.</text>
</comment>
<sequence>MLRGLPIACGSTFPIRPTRRPYSSVKVLCRTERTDACDYTGKRASLFRRSARRMEKSLQNLVADVRARDDLSGCLCADEQGLCVAASGTLSEHAASNVADLYHSAAKLQPAKTKNPVICLEYSSRKVLITQVEQLIVATMY</sequence>
<evidence type="ECO:0000256" key="4">
    <source>
        <dbReference type="ARBA" id="ARBA00022490"/>
    </source>
</evidence>
<keyword evidence="7" id="KW-1185">Reference proteome</keyword>
<comment type="subcellular location">
    <subcellularLocation>
        <location evidence="2">Cytoplasm</location>
    </subcellularLocation>
    <subcellularLocation>
        <location evidence="1">Lysosome</location>
    </subcellularLocation>
</comment>
<dbReference type="PANTHER" id="PTHR13342:SF2">
    <property type="entry name" value="RAGULATOR COMPLEX PROTEIN LAMTOR5"/>
    <property type="match status" value="1"/>
</dbReference>
<keyword evidence="4" id="KW-0963">Cytoplasm</keyword>